<dbReference type="PANTHER" id="PTHR31806">
    <property type="entry name" value="PURINE-CYTOSINE PERMEASE FCY2-RELATED"/>
    <property type="match status" value="1"/>
</dbReference>
<proteinExistence type="inferred from homology"/>
<feature type="transmembrane region" description="Helical" evidence="8">
    <location>
        <begin position="409"/>
        <end position="431"/>
    </location>
</feature>
<feature type="transmembrane region" description="Helical" evidence="8">
    <location>
        <begin position="139"/>
        <end position="161"/>
    </location>
</feature>
<feature type="transmembrane region" description="Helical" evidence="8">
    <location>
        <begin position="103"/>
        <end position="127"/>
    </location>
</feature>
<sequence length="513" mass="56466">MDDGAVSSSKNAVDDGIVECESSLEEQHKQISQTPPPKARRNRFTRWLHYLEWNGVEPVPEEQQTQRSIWKIALIWLSVNINILSFSTGTLPPLEGMGLRSSFYTIVGFILPSSIVPAYFCTFGPRLGMRQMIHARYSFGYFGSSIIALAIVFSGLCYTILNAILAGETLQAASPWHGDHYALSSVVGIVIITVIAFLISICGIRVLHFIERYLWIPIVISFAILAGEAKASAQGLHTVHHEPKPATRQILGMGVLFVGFQLSYAGMASDVSLYLHRCASSTKLFIACLITFALPSCCIIMLGAAFGASAQTIPEWNELLLSNPSPGPLINYVLTSHLGNFGNFLTVLLAFSAIGNMALSFYFISVDFQIILPLLAKLPRFCMPLIAFSITLPVAIVGRNTFYDTLSNLASIIAYWTALYCGVVLADHIVIRRLQFSSYDPAIYNQWQKLPPGMAALGACILSLGLVIPFIDQTWFEGPLASALGDLGFEIGIVLSFVLYLLLRPLEMYIFKR</sequence>
<comment type="subcellular location">
    <subcellularLocation>
        <location evidence="1">Membrane</location>
        <topology evidence="1">Multi-pass membrane protein</topology>
    </subcellularLocation>
</comment>
<dbReference type="Pfam" id="PF02133">
    <property type="entry name" value="Transp_cyt_pur"/>
    <property type="match status" value="1"/>
</dbReference>
<feature type="transmembrane region" description="Helical" evidence="8">
    <location>
        <begin position="284"/>
        <end position="306"/>
    </location>
</feature>
<evidence type="ECO:0000256" key="7">
    <source>
        <dbReference type="PIRNR" id="PIRNR002744"/>
    </source>
</evidence>
<evidence type="ECO:0000256" key="3">
    <source>
        <dbReference type="ARBA" id="ARBA00022448"/>
    </source>
</evidence>
<protein>
    <submittedName>
        <fullName evidence="9">Uncharacterized protein</fullName>
    </submittedName>
</protein>
<feature type="transmembrane region" description="Helical" evidence="8">
    <location>
        <begin position="378"/>
        <end position="397"/>
    </location>
</feature>
<reference evidence="9 10" key="1">
    <citation type="submission" date="2017-10" db="EMBL/GenBank/DDBJ databases">
        <title>A novel species of cold-tolerant Malassezia isolated from bats.</title>
        <authorList>
            <person name="Lorch J.M."/>
            <person name="Palmer J.M."/>
            <person name="Vanderwolf K.J."/>
            <person name="Schmidt K.Z."/>
            <person name="Verant M.L."/>
            <person name="Weller T.J."/>
            <person name="Blehert D.S."/>
        </authorList>
    </citation>
    <scope>NUCLEOTIDE SEQUENCE [LARGE SCALE GENOMIC DNA]</scope>
    <source>
        <strain evidence="9 10">NWHC:44797-103</strain>
    </source>
</reference>
<keyword evidence="4 8" id="KW-0812">Transmembrane</keyword>
<feature type="transmembrane region" description="Helical" evidence="8">
    <location>
        <begin position="181"/>
        <end position="201"/>
    </location>
</feature>
<dbReference type="InterPro" id="IPR026030">
    <property type="entry name" value="Pur-cyt_permease_Fcy2/21/22"/>
</dbReference>
<keyword evidence="6 7" id="KW-0472">Membrane</keyword>
<dbReference type="STRING" id="2020962.A0A2N1JCV7"/>
<feature type="transmembrane region" description="Helical" evidence="8">
    <location>
        <begin position="213"/>
        <end position="231"/>
    </location>
</feature>
<keyword evidence="5 8" id="KW-1133">Transmembrane helix</keyword>
<dbReference type="Proteomes" id="UP000232875">
    <property type="component" value="Unassembled WGS sequence"/>
</dbReference>
<dbReference type="Gene3D" id="1.10.4160.10">
    <property type="entry name" value="Hydantoin permease"/>
    <property type="match status" value="1"/>
</dbReference>
<keyword evidence="10" id="KW-1185">Reference proteome</keyword>
<evidence type="ECO:0000313" key="10">
    <source>
        <dbReference type="Proteomes" id="UP000232875"/>
    </source>
</evidence>
<dbReference type="GO" id="GO:0005886">
    <property type="term" value="C:plasma membrane"/>
    <property type="evidence" value="ECO:0007669"/>
    <property type="project" value="TreeGrafter"/>
</dbReference>
<feature type="transmembrane region" description="Helical" evidence="8">
    <location>
        <begin position="251"/>
        <end position="275"/>
    </location>
</feature>
<evidence type="ECO:0000256" key="6">
    <source>
        <dbReference type="ARBA" id="ARBA00023136"/>
    </source>
</evidence>
<dbReference type="OrthoDB" id="2116389at2759"/>
<evidence type="ECO:0000256" key="1">
    <source>
        <dbReference type="ARBA" id="ARBA00004141"/>
    </source>
</evidence>
<dbReference type="PANTHER" id="PTHR31806:SF5">
    <property type="entry name" value="PURINE-CYTOSINE PERMEASE FCY21"/>
    <property type="match status" value="1"/>
</dbReference>
<accession>A0A2N1JCV7</accession>
<evidence type="ECO:0000256" key="8">
    <source>
        <dbReference type="SAM" id="Phobius"/>
    </source>
</evidence>
<dbReference type="AlphaFoldDB" id="A0A2N1JCV7"/>
<feature type="transmembrane region" description="Helical" evidence="8">
    <location>
        <begin position="452"/>
        <end position="471"/>
    </location>
</feature>
<dbReference type="EMBL" id="KZ454989">
    <property type="protein sequence ID" value="PKI84401.1"/>
    <property type="molecule type" value="Genomic_DNA"/>
</dbReference>
<evidence type="ECO:0000256" key="4">
    <source>
        <dbReference type="ARBA" id="ARBA00022692"/>
    </source>
</evidence>
<feature type="transmembrane region" description="Helical" evidence="8">
    <location>
        <begin position="483"/>
        <end position="503"/>
    </location>
</feature>
<dbReference type="InterPro" id="IPR001248">
    <property type="entry name" value="Pur-cyt_permease"/>
</dbReference>
<name>A0A2N1JCV7_9BASI</name>
<evidence type="ECO:0000256" key="2">
    <source>
        <dbReference type="ARBA" id="ARBA00008974"/>
    </source>
</evidence>
<feature type="transmembrane region" description="Helical" evidence="8">
    <location>
        <begin position="72"/>
        <end position="91"/>
    </location>
</feature>
<evidence type="ECO:0000313" key="9">
    <source>
        <dbReference type="EMBL" id="PKI84401.1"/>
    </source>
</evidence>
<organism evidence="9 10">
    <name type="scientific">Malassezia vespertilionis</name>
    <dbReference type="NCBI Taxonomy" id="2020962"/>
    <lineage>
        <taxon>Eukaryota</taxon>
        <taxon>Fungi</taxon>
        <taxon>Dikarya</taxon>
        <taxon>Basidiomycota</taxon>
        <taxon>Ustilaginomycotina</taxon>
        <taxon>Malasseziomycetes</taxon>
        <taxon>Malasseziales</taxon>
        <taxon>Malasseziaceae</taxon>
        <taxon>Malassezia</taxon>
    </lineage>
</organism>
<dbReference type="PIRSF" id="PIRSF002744">
    <property type="entry name" value="Pur-cyt_permease"/>
    <property type="match status" value="1"/>
</dbReference>
<keyword evidence="3 7" id="KW-0813">Transport</keyword>
<gene>
    <name evidence="9" type="ORF">MVES_001460</name>
</gene>
<feature type="transmembrane region" description="Helical" evidence="8">
    <location>
        <begin position="344"/>
        <end position="366"/>
    </location>
</feature>
<evidence type="ECO:0000256" key="5">
    <source>
        <dbReference type="ARBA" id="ARBA00022989"/>
    </source>
</evidence>
<comment type="similarity">
    <text evidence="2 7">Belongs to the purine-cytosine permease (2.A.39) family.</text>
</comment>
<dbReference type="GO" id="GO:0022857">
    <property type="term" value="F:transmembrane transporter activity"/>
    <property type="evidence" value="ECO:0007669"/>
    <property type="project" value="InterPro"/>
</dbReference>